<comment type="caution">
    <text evidence="2">The sequence shown here is derived from an EMBL/GenBank/DDBJ whole genome shotgun (WGS) entry which is preliminary data.</text>
</comment>
<dbReference type="InterPro" id="IPR027417">
    <property type="entry name" value="P-loop_NTPase"/>
</dbReference>
<gene>
    <name evidence="2" type="ORF">BE04_07825</name>
</gene>
<dbReference type="GO" id="GO:0016887">
    <property type="term" value="F:ATP hydrolysis activity"/>
    <property type="evidence" value="ECO:0007669"/>
    <property type="project" value="InterPro"/>
</dbReference>
<dbReference type="CDD" id="cd00009">
    <property type="entry name" value="AAA"/>
    <property type="match status" value="1"/>
</dbReference>
<proteinExistence type="predicted"/>
<evidence type="ECO:0000313" key="3">
    <source>
        <dbReference type="Proteomes" id="UP000075604"/>
    </source>
</evidence>
<accession>A0A150P9J9</accession>
<evidence type="ECO:0000259" key="1">
    <source>
        <dbReference type="SMART" id="SM00382"/>
    </source>
</evidence>
<reference evidence="2 3" key="1">
    <citation type="submission" date="2014-02" db="EMBL/GenBank/DDBJ databases">
        <title>The small core and large imbalanced accessory genome model reveals a collaborative survival strategy of Sorangium cellulosum strains in nature.</title>
        <authorList>
            <person name="Han K."/>
            <person name="Peng R."/>
            <person name="Blom J."/>
            <person name="Li Y.-Z."/>
        </authorList>
    </citation>
    <scope>NUCLEOTIDE SEQUENCE [LARGE SCALE GENOMIC DNA]</scope>
    <source>
        <strain evidence="2 3">So0157-18</strain>
    </source>
</reference>
<name>A0A150P9J9_SORCE</name>
<dbReference type="Pfam" id="PF07728">
    <property type="entry name" value="AAA_5"/>
    <property type="match status" value="1"/>
</dbReference>
<dbReference type="Gene3D" id="3.40.50.300">
    <property type="entry name" value="P-loop containing nucleotide triphosphate hydrolases"/>
    <property type="match status" value="1"/>
</dbReference>
<sequence length="312" mass="34646">MTYVPIFDWELLHRTRGPRSDGAVAYRYHRDLELAVNVALAAGRPLLLRGKPGSGKSTLAADVAWKLERRFYAHVVTSKTEAQDLQWRFDAVGRLSFATSGERMPATESFVTPGVLWWAFDPSSAAKHGTGAPARRPWGDEGRHAVVLLDEIDKAEPDVPNDLLAVLDRREFYVQETTTQVKAPENLEVLLVITTNDERDMPDAFLRRCITYELPAPEDTELEAIAKLHFPAMQDSLITRVRELFETLGVEATSQNRRRPSTAELIDALRACTKLGIASKDDAAWEEIARASMWKHGKPKSGAAAKSGAVKG</sequence>
<dbReference type="InterPro" id="IPR003593">
    <property type="entry name" value="AAA+_ATPase"/>
</dbReference>
<dbReference type="Proteomes" id="UP000075604">
    <property type="component" value="Unassembled WGS sequence"/>
</dbReference>
<dbReference type="AlphaFoldDB" id="A0A150P9J9"/>
<protein>
    <recommendedName>
        <fullName evidence="1">AAA+ ATPase domain-containing protein</fullName>
    </recommendedName>
</protein>
<dbReference type="SUPFAM" id="SSF52540">
    <property type="entry name" value="P-loop containing nucleoside triphosphate hydrolases"/>
    <property type="match status" value="1"/>
</dbReference>
<organism evidence="2 3">
    <name type="scientific">Sorangium cellulosum</name>
    <name type="common">Polyangium cellulosum</name>
    <dbReference type="NCBI Taxonomy" id="56"/>
    <lineage>
        <taxon>Bacteria</taxon>
        <taxon>Pseudomonadati</taxon>
        <taxon>Myxococcota</taxon>
        <taxon>Polyangia</taxon>
        <taxon>Polyangiales</taxon>
        <taxon>Polyangiaceae</taxon>
        <taxon>Sorangium</taxon>
    </lineage>
</organism>
<dbReference type="EMBL" id="JELX01003382">
    <property type="protein sequence ID" value="KYF52374.1"/>
    <property type="molecule type" value="Genomic_DNA"/>
</dbReference>
<dbReference type="SMART" id="SM00382">
    <property type="entry name" value="AAA"/>
    <property type="match status" value="1"/>
</dbReference>
<dbReference type="GO" id="GO:0005524">
    <property type="term" value="F:ATP binding"/>
    <property type="evidence" value="ECO:0007669"/>
    <property type="project" value="InterPro"/>
</dbReference>
<dbReference type="InterPro" id="IPR011704">
    <property type="entry name" value="ATPase_dyneun-rel_AAA"/>
</dbReference>
<evidence type="ECO:0000313" key="2">
    <source>
        <dbReference type="EMBL" id="KYF52374.1"/>
    </source>
</evidence>
<feature type="domain" description="AAA+ ATPase" evidence="1">
    <location>
        <begin position="42"/>
        <end position="217"/>
    </location>
</feature>